<feature type="transmembrane region" description="Helical" evidence="3">
    <location>
        <begin position="6"/>
        <end position="24"/>
    </location>
</feature>
<dbReference type="GO" id="GO:0030435">
    <property type="term" value="P:sporulation resulting in formation of a cellular spore"/>
    <property type="evidence" value="ECO:0007669"/>
    <property type="project" value="UniProtKB-KW"/>
</dbReference>
<dbReference type="GO" id="GO:0005886">
    <property type="term" value="C:plasma membrane"/>
    <property type="evidence" value="ECO:0007669"/>
    <property type="project" value="UniProtKB-SubCell"/>
</dbReference>
<protein>
    <recommendedName>
        <fullName evidence="1">Sporulation sigma-E factor-processing peptidase</fullName>
        <ecNumber evidence="1">3.4.23.-</ecNumber>
    </recommendedName>
    <alternativeName>
        <fullName evidence="1">Membrane-associated aspartic protease</fullName>
    </alternativeName>
    <alternativeName>
        <fullName evidence="1">Stage II sporulation protein GA</fullName>
    </alternativeName>
</protein>
<feature type="transmembrane region" description="Helical" evidence="3">
    <location>
        <begin position="36"/>
        <end position="54"/>
    </location>
</feature>
<dbReference type="Pfam" id="PF03419">
    <property type="entry name" value="Peptidase_U4"/>
    <property type="match status" value="1"/>
</dbReference>
<feature type="active site" evidence="2">
    <location>
        <position position="169"/>
    </location>
</feature>
<dbReference type="GO" id="GO:0030436">
    <property type="term" value="P:asexual sporulation"/>
    <property type="evidence" value="ECO:0007669"/>
    <property type="project" value="InterPro"/>
</dbReference>
<feature type="transmembrane region" description="Helical" evidence="3">
    <location>
        <begin position="92"/>
        <end position="110"/>
    </location>
</feature>
<evidence type="ECO:0000256" key="1">
    <source>
        <dbReference type="PIRNR" id="PIRNR018571"/>
    </source>
</evidence>
<comment type="function">
    <text evidence="1">Probable aspartic protease that is responsible for the proteolytic cleavage of the RNA polymerase sigma E factor (SigE/spoIIGB) to yield the active peptide in the mother cell during sporulation. Responds to a signal from the forespore that is triggered by the extracellular signal protein SpoIIR.</text>
</comment>
<evidence type="ECO:0000256" key="2">
    <source>
        <dbReference type="PIRSR" id="PIRSR018571-1"/>
    </source>
</evidence>
<feature type="transmembrane region" description="Helical" evidence="3">
    <location>
        <begin position="60"/>
        <end position="80"/>
    </location>
</feature>
<keyword evidence="3" id="KW-1133">Transmembrane helix</keyword>
<proteinExistence type="inferred from homology"/>
<evidence type="ECO:0000313" key="5">
    <source>
        <dbReference type="Proteomes" id="UP000712157"/>
    </source>
</evidence>
<evidence type="ECO:0000313" key="4">
    <source>
        <dbReference type="EMBL" id="MBU9738725.1"/>
    </source>
</evidence>
<keyword evidence="1" id="KW-0378">Hydrolase</keyword>
<accession>A0A949K0M9</accession>
<dbReference type="PIRSF" id="PIRSF018571">
    <property type="entry name" value="SpoIIGA"/>
    <property type="match status" value="1"/>
</dbReference>
<sequence>MYYELYIDVYFLINLVMDYLLLLLVRSILKGSATHLRMLLGGLFGAAGACGLLFLPASFLMGKVILTYGILPVCMVKIGLQLKGKKQMVKGTALFYLVSFLTGGVYQWLYEHISSKTGFRTFLFFSAASYALIQTGMGFYRHFMAKNGNIYPVVLFWKGKCCHTKGLLDTGNSLKDPVRNKPVCIIEYDALSELMTTEMRRQVEDMLKLHVSETQEYEPGGNFYYIPYHAVGKTNGLLPGCSIDYLRIDLDGEARIVKKPVLGICAEQVSSQKRYQMILHPQLLEG</sequence>
<dbReference type="Proteomes" id="UP000712157">
    <property type="component" value="Unassembled WGS sequence"/>
</dbReference>
<dbReference type="AlphaFoldDB" id="A0A949K0M9"/>
<dbReference type="GO" id="GO:0004190">
    <property type="term" value="F:aspartic-type endopeptidase activity"/>
    <property type="evidence" value="ECO:0007669"/>
    <property type="project" value="UniProtKB-KW"/>
</dbReference>
<dbReference type="GO" id="GO:0006508">
    <property type="term" value="P:proteolysis"/>
    <property type="evidence" value="ECO:0007669"/>
    <property type="project" value="UniProtKB-KW"/>
</dbReference>
<comment type="subcellular location">
    <subcellularLocation>
        <location evidence="1">Cell membrane</location>
    </subcellularLocation>
</comment>
<name>A0A949K0M9_9FIRM</name>
<dbReference type="RefSeq" id="WP_158344550.1">
    <property type="nucleotide sequence ID" value="NZ_JAHQCW010000040.1"/>
</dbReference>
<dbReference type="EMBL" id="JAHQCW010000040">
    <property type="protein sequence ID" value="MBU9738725.1"/>
    <property type="molecule type" value="Genomic_DNA"/>
</dbReference>
<feature type="transmembrane region" description="Helical" evidence="3">
    <location>
        <begin position="122"/>
        <end position="140"/>
    </location>
</feature>
<gene>
    <name evidence="4" type="ORF">KTH89_19470</name>
</gene>
<organism evidence="4 5">
    <name type="scientific">Diplocloster agilis</name>
    <dbReference type="NCBI Taxonomy" id="2850323"/>
    <lineage>
        <taxon>Bacteria</taxon>
        <taxon>Bacillati</taxon>
        <taxon>Bacillota</taxon>
        <taxon>Clostridia</taxon>
        <taxon>Lachnospirales</taxon>
        <taxon>Lachnospiraceae</taxon>
        <taxon>Diplocloster</taxon>
    </lineage>
</organism>
<reference evidence="4" key="1">
    <citation type="submission" date="2021-06" db="EMBL/GenBank/DDBJ databases">
        <title>Description of novel taxa of the family Lachnospiraceae.</title>
        <authorList>
            <person name="Chaplin A.V."/>
            <person name="Sokolova S.R."/>
            <person name="Pikina A.P."/>
            <person name="Korzhanova M."/>
            <person name="Belova V."/>
            <person name="Korostin D."/>
            <person name="Efimov B.A."/>
        </authorList>
    </citation>
    <scope>NUCLEOTIDE SEQUENCE</scope>
    <source>
        <strain evidence="4">ASD5720</strain>
    </source>
</reference>
<keyword evidence="5" id="KW-1185">Reference proteome</keyword>
<keyword evidence="1 3" id="KW-0472">Membrane</keyword>
<dbReference type="EC" id="3.4.23.-" evidence="1"/>
<keyword evidence="1" id="KW-0064">Aspartyl protease</keyword>
<keyword evidence="1" id="KW-0749">Sporulation</keyword>
<comment type="caution">
    <text evidence="4">The sequence shown here is derived from an EMBL/GenBank/DDBJ whole genome shotgun (WGS) entry which is preliminary data.</text>
</comment>
<keyword evidence="1" id="KW-0645">Protease</keyword>
<dbReference type="InterPro" id="IPR005081">
    <property type="entry name" value="SpoIIGA"/>
</dbReference>
<comment type="similarity">
    <text evidence="1">Belongs to the peptidase U4 family.</text>
</comment>
<evidence type="ECO:0000256" key="3">
    <source>
        <dbReference type="SAM" id="Phobius"/>
    </source>
</evidence>
<keyword evidence="1" id="KW-1003">Cell membrane</keyword>
<keyword evidence="3" id="KW-0812">Transmembrane</keyword>